<dbReference type="InterPro" id="IPR036645">
    <property type="entry name" value="Elafin-like_sf"/>
</dbReference>
<protein>
    <recommendedName>
        <fullName evidence="2">WAP domain-containing protein</fullName>
    </recommendedName>
</protein>
<keyword evidence="4" id="KW-1185">Reference proteome</keyword>
<evidence type="ECO:0000256" key="1">
    <source>
        <dbReference type="SAM" id="Phobius"/>
    </source>
</evidence>
<dbReference type="PROSITE" id="PS51390">
    <property type="entry name" value="WAP"/>
    <property type="match status" value="1"/>
</dbReference>
<sequence>MLIIKFPSELRSHPASVLVDNASLVYGKTGLSEFESTFITDSKRFIFFSGSFAIVTLFAVVFIAAYVEAGPAGNCPMPSKIYGCSPKCHDNYDCSHGKACCPNSCNAKSCVDLAAHGGGNNDKYSQSGGAGVYCANQKCSPFEKCKLDPATKRMKCMRA</sequence>
<dbReference type="GO" id="GO:0005576">
    <property type="term" value="C:extracellular region"/>
    <property type="evidence" value="ECO:0007669"/>
    <property type="project" value="InterPro"/>
</dbReference>
<keyword evidence="1" id="KW-0472">Membrane</keyword>
<organism evidence="3 4">
    <name type="scientific">Pieris macdunnoughi</name>
    <dbReference type="NCBI Taxonomy" id="345717"/>
    <lineage>
        <taxon>Eukaryota</taxon>
        <taxon>Metazoa</taxon>
        <taxon>Ecdysozoa</taxon>
        <taxon>Arthropoda</taxon>
        <taxon>Hexapoda</taxon>
        <taxon>Insecta</taxon>
        <taxon>Pterygota</taxon>
        <taxon>Neoptera</taxon>
        <taxon>Endopterygota</taxon>
        <taxon>Lepidoptera</taxon>
        <taxon>Glossata</taxon>
        <taxon>Ditrysia</taxon>
        <taxon>Papilionoidea</taxon>
        <taxon>Pieridae</taxon>
        <taxon>Pierinae</taxon>
        <taxon>Pieris</taxon>
    </lineage>
</organism>
<evidence type="ECO:0000313" key="4">
    <source>
        <dbReference type="Proteomes" id="UP000663880"/>
    </source>
</evidence>
<gene>
    <name evidence="3" type="ORF">PMACD_LOCUS7802</name>
</gene>
<keyword evidence="1" id="KW-1133">Transmembrane helix</keyword>
<dbReference type="Pfam" id="PF00095">
    <property type="entry name" value="WAP"/>
    <property type="match status" value="1"/>
</dbReference>
<accession>A0A821SHG2</accession>
<dbReference type="InterPro" id="IPR008197">
    <property type="entry name" value="WAP_dom"/>
</dbReference>
<evidence type="ECO:0000259" key="2">
    <source>
        <dbReference type="PROSITE" id="PS51390"/>
    </source>
</evidence>
<feature type="domain" description="WAP" evidence="2">
    <location>
        <begin position="65"/>
        <end position="114"/>
    </location>
</feature>
<dbReference type="SUPFAM" id="SSF57256">
    <property type="entry name" value="Elafin-like"/>
    <property type="match status" value="1"/>
</dbReference>
<dbReference type="OrthoDB" id="8187079at2759"/>
<evidence type="ECO:0000313" key="3">
    <source>
        <dbReference type="EMBL" id="CAF4859620.1"/>
    </source>
</evidence>
<keyword evidence="1" id="KW-0812">Transmembrane</keyword>
<dbReference type="AlphaFoldDB" id="A0A821SHG2"/>
<reference evidence="3" key="1">
    <citation type="submission" date="2021-02" db="EMBL/GenBank/DDBJ databases">
        <authorList>
            <person name="Steward A R."/>
        </authorList>
    </citation>
    <scope>NUCLEOTIDE SEQUENCE</scope>
</reference>
<dbReference type="EMBL" id="CAJOBZ010000019">
    <property type="protein sequence ID" value="CAF4859620.1"/>
    <property type="molecule type" value="Genomic_DNA"/>
</dbReference>
<proteinExistence type="predicted"/>
<dbReference type="GO" id="GO:0030414">
    <property type="term" value="F:peptidase inhibitor activity"/>
    <property type="evidence" value="ECO:0007669"/>
    <property type="project" value="InterPro"/>
</dbReference>
<dbReference type="Proteomes" id="UP000663880">
    <property type="component" value="Unassembled WGS sequence"/>
</dbReference>
<comment type="caution">
    <text evidence="3">The sequence shown here is derived from an EMBL/GenBank/DDBJ whole genome shotgun (WGS) entry which is preliminary data.</text>
</comment>
<name>A0A821SHG2_9NEOP</name>
<feature type="transmembrane region" description="Helical" evidence="1">
    <location>
        <begin position="45"/>
        <end position="67"/>
    </location>
</feature>